<proteinExistence type="inferred from homology"/>
<dbReference type="PROSITE" id="PS01031">
    <property type="entry name" value="SHSP"/>
    <property type="match status" value="1"/>
</dbReference>
<dbReference type="InterPro" id="IPR002068">
    <property type="entry name" value="A-crystallin/Hsp20_dom"/>
</dbReference>
<name>A0AAV4W2V7_CAEEX</name>
<sequence length="175" mass="20755">MDYRRRKNSFDSRLRDLEKKTKYENELEREDEDAINEDYEERDVAHGRNGSVYVESRYTEEYPTKKSVFRVVLDVVHFEEPELKVTLYGNCLIVEGRHDSMLDPHGVISREFTRKFEIPSDVDYESFRSCLNCEGLLVIEANRLPMNRLVVVPIMVEEVEYYKDESEKELAISRS</sequence>
<dbReference type="GO" id="GO:0009408">
    <property type="term" value="P:response to heat"/>
    <property type="evidence" value="ECO:0007669"/>
    <property type="project" value="TreeGrafter"/>
</dbReference>
<dbReference type="Gene3D" id="2.60.40.790">
    <property type="match status" value="1"/>
</dbReference>
<dbReference type="SUPFAM" id="SSF49764">
    <property type="entry name" value="HSP20-like chaperones"/>
    <property type="match status" value="1"/>
</dbReference>
<evidence type="ECO:0000256" key="2">
    <source>
        <dbReference type="RuleBase" id="RU003616"/>
    </source>
</evidence>
<organism evidence="4 5">
    <name type="scientific">Caerostris extrusa</name>
    <name type="common">Bark spider</name>
    <name type="synonym">Caerostris bankana</name>
    <dbReference type="NCBI Taxonomy" id="172846"/>
    <lineage>
        <taxon>Eukaryota</taxon>
        <taxon>Metazoa</taxon>
        <taxon>Ecdysozoa</taxon>
        <taxon>Arthropoda</taxon>
        <taxon>Chelicerata</taxon>
        <taxon>Arachnida</taxon>
        <taxon>Araneae</taxon>
        <taxon>Araneomorphae</taxon>
        <taxon>Entelegynae</taxon>
        <taxon>Araneoidea</taxon>
        <taxon>Araneidae</taxon>
        <taxon>Caerostris</taxon>
    </lineage>
</organism>
<evidence type="ECO:0000259" key="3">
    <source>
        <dbReference type="PROSITE" id="PS01031"/>
    </source>
</evidence>
<feature type="domain" description="SHSP" evidence="3">
    <location>
        <begin position="49"/>
        <end position="157"/>
    </location>
</feature>
<dbReference type="CDD" id="cd06526">
    <property type="entry name" value="metazoan_ACD"/>
    <property type="match status" value="1"/>
</dbReference>
<dbReference type="Pfam" id="PF00011">
    <property type="entry name" value="HSP20"/>
    <property type="match status" value="1"/>
</dbReference>
<accession>A0AAV4W2V7</accession>
<evidence type="ECO:0000256" key="1">
    <source>
        <dbReference type="PROSITE-ProRule" id="PRU00285"/>
    </source>
</evidence>
<evidence type="ECO:0000313" key="5">
    <source>
        <dbReference type="Proteomes" id="UP001054945"/>
    </source>
</evidence>
<dbReference type="EMBL" id="BPLR01015498">
    <property type="protein sequence ID" value="GIY76558.1"/>
    <property type="molecule type" value="Genomic_DNA"/>
</dbReference>
<comment type="similarity">
    <text evidence="1 2">Belongs to the small heat shock protein (HSP20) family.</text>
</comment>
<dbReference type="PANTHER" id="PTHR45640:SF26">
    <property type="entry name" value="RE23625P"/>
    <property type="match status" value="1"/>
</dbReference>
<dbReference type="InterPro" id="IPR001436">
    <property type="entry name" value="Alpha-crystallin/sHSP_animal"/>
</dbReference>
<dbReference type="Proteomes" id="UP001054945">
    <property type="component" value="Unassembled WGS sequence"/>
</dbReference>
<dbReference type="InterPro" id="IPR008978">
    <property type="entry name" value="HSP20-like_chaperone"/>
</dbReference>
<reference evidence="4 5" key="1">
    <citation type="submission" date="2021-06" db="EMBL/GenBank/DDBJ databases">
        <title>Caerostris extrusa draft genome.</title>
        <authorList>
            <person name="Kono N."/>
            <person name="Arakawa K."/>
        </authorList>
    </citation>
    <scope>NUCLEOTIDE SEQUENCE [LARGE SCALE GENOMIC DNA]</scope>
</reference>
<gene>
    <name evidence="4" type="ORF">CEXT_7461</name>
</gene>
<dbReference type="PANTHER" id="PTHR45640">
    <property type="entry name" value="HEAT SHOCK PROTEIN HSP-12.2-RELATED"/>
    <property type="match status" value="1"/>
</dbReference>
<dbReference type="PRINTS" id="PR00299">
    <property type="entry name" value="ACRYSTALLIN"/>
</dbReference>
<dbReference type="GO" id="GO:0005737">
    <property type="term" value="C:cytoplasm"/>
    <property type="evidence" value="ECO:0007669"/>
    <property type="project" value="TreeGrafter"/>
</dbReference>
<dbReference type="GO" id="GO:0042026">
    <property type="term" value="P:protein refolding"/>
    <property type="evidence" value="ECO:0007669"/>
    <property type="project" value="TreeGrafter"/>
</dbReference>
<dbReference type="GO" id="GO:0005634">
    <property type="term" value="C:nucleus"/>
    <property type="evidence" value="ECO:0007669"/>
    <property type="project" value="TreeGrafter"/>
</dbReference>
<dbReference type="GO" id="GO:0051082">
    <property type="term" value="F:unfolded protein binding"/>
    <property type="evidence" value="ECO:0007669"/>
    <property type="project" value="TreeGrafter"/>
</dbReference>
<evidence type="ECO:0000313" key="4">
    <source>
        <dbReference type="EMBL" id="GIY76558.1"/>
    </source>
</evidence>
<keyword evidence="5" id="KW-1185">Reference proteome</keyword>
<comment type="caution">
    <text evidence="4">The sequence shown here is derived from an EMBL/GenBank/DDBJ whole genome shotgun (WGS) entry which is preliminary data.</text>
</comment>
<dbReference type="AlphaFoldDB" id="A0AAV4W2V7"/>
<protein>
    <recommendedName>
        <fullName evidence="3">SHSP domain-containing protein</fullName>
    </recommendedName>
</protein>